<dbReference type="EMBL" id="CP053021">
    <property type="protein sequence ID" value="QJR01701.1"/>
    <property type="molecule type" value="Genomic_DNA"/>
</dbReference>
<reference evidence="1 2" key="1">
    <citation type="submission" date="2020-04" db="EMBL/GenBank/DDBJ databases">
        <title>The Whole Genome Analysis of High salt-tolerant Sphingobium yanoikuyae YC-XJ2 with Aryl organophosphorus flame retardants (aryl-OPFRs)-degrading capacity and characteristics of Related phosphotriesterase.</title>
        <authorList>
            <person name="Li X."/>
        </authorList>
    </citation>
    <scope>NUCLEOTIDE SEQUENCE [LARGE SCALE GENOMIC DNA]</scope>
    <source>
        <strain evidence="1 2">YC-XJ2</strain>
    </source>
</reference>
<evidence type="ECO:0000313" key="2">
    <source>
        <dbReference type="Proteomes" id="UP000502611"/>
    </source>
</evidence>
<dbReference type="AlphaFoldDB" id="A0A6M4G345"/>
<accession>A0A6M4G345</accession>
<sequence>MQNQIPAGSDVNQIGTAVTGLCGDRYGRATRIYPIIENGKLVAIFMEDGRNIHPLIPVALRAEIKPESFEEEAIRLHAMADADNFRPEMCYFIGGDDGAIKIGKSVAPDKRLRQIQINCPVPIRILALAHGGGARERAYHAQFGASWSHGEWFARTPAILAEIARLNATRPADLGRGV</sequence>
<proteinExistence type="predicted"/>
<dbReference type="Pfam" id="PF13455">
    <property type="entry name" value="MUG113"/>
    <property type="match status" value="1"/>
</dbReference>
<name>A0A6M4G345_SPHYA</name>
<dbReference type="Proteomes" id="UP000502611">
    <property type="component" value="Chromosome"/>
</dbReference>
<protein>
    <submittedName>
        <fullName evidence="1">GIY-YIG nuclease family protein</fullName>
    </submittedName>
</protein>
<evidence type="ECO:0000313" key="1">
    <source>
        <dbReference type="EMBL" id="QJR01701.1"/>
    </source>
</evidence>
<organism evidence="1 2">
    <name type="scientific">Sphingobium yanoikuyae</name>
    <name type="common">Sphingomonas yanoikuyae</name>
    <dbReference type="NCBI Taxonomy" id="13690"/>
    <lineage>
        <taxon>Bacteria</taxon>
        <taxon>Pseudomonadati</taxon>
        <taxon>Pseudomonadota</taxon>
        <taxon>Alphaproteobacteria</taxon>
        <taxon>Sphingomonadales</taxon>
        <taxon>Sphingomonadaceae</taxon>
        <taxon>Sphingobium</taxon>
    </lineage>
</organism>
<gene>
    <name evidence="1" type="ORF">HH800_05540</name>
</gene>
<dbReference type="RefSeq" id="WP_169860422.1">
    <property type="nucleotide sequence ID" value="NZ_CP053021.1"/>
</dbReference>